<proteinExistence type="predicted"/>
<accession>A0ABQ9HE19</accession>
<comment type="caution">
    <text evidence="2">The sequence shown here is derived from an EMBL/GenBank/DDBJ whole genome shotgun (WGS) entry which is preliminary data.</text>
</comment>
<reference evidence="2 3" key="1">
    <citation type="submission" date="2023-02" db="EMBL/GenBank/DDBJ databases">
        <title>LHISI_Scaffold_Assembly.</title>
        <authorList>
            <person name="Stuart O.P."/>
            <person name="Cleave R."/>
            <person name="Magrath M.J.L."/>
            <person name="Mikheyev A.S."/>
        </authorList>
    </citation>
    <scope>NUCLEOTIDE SEQUENCE [LARGE SCALE GENOMIC DNA]</scope>
    <source>
        <strain evidence="2">Daus_M_001</strain>
        <tissue evidence="2">Leg muscle</tissue>
    </source>
</reference>
<evidence type="ECO:0000313" key="3">
    <source>
        <dbReference type="Proteomes" id="UP001159363"/>
    </source>
</evidence>
<protein>
    <submittedName>
        <fullName evidence="2">Uncharacterized protein</fullName>
    </submittedName>
</protein>
<sequence length="82" mass="9102">MKEQYLKKSQAKGLDGDYMFMISLVPELESSPRLQIEAVRPYVRNLWHSLSWRTGVVRASDGIQPRVASDGGPTVSALAPKS</sequence>
<name>A0ABQ9HE19_9NEOP</name>
<evidence type="ECO:0000256" key="1">
    <source>
        <dbReference type="SAM" id="MobiDB-lite"/>
    </source>
</evidence>
<keyword evidence="3" id="KW-1185">Reference proteome</keyword>
<gene>
    <name evidence="2" type="ORF">PR048_014369</name>
</gene>
<dbReference type="Proteomes" id="UP001159363">
    <property type="component" value="Chromosome 4"/>
</dbReference>
<evidence type="ECO:0000313" key="2">
    <source>
        <dbReference type="EMBL" id="KAJ8882558.1"/>
    </source>
</evidence>
<feature type="region of interest" description="Disordered" evidence="1">
    <location>
        <begin position="63"/>
        <end position="82"/>
    </location>
</feature>
<dbReference type="EMBL" id="JARBHB010000005">
    <property type="protein sequence ID" value="KAJ8882558.1"/>
    <property type="molecule type" value="Genomic_DNA"/>
</dbReference>
<organism evidence="2 3">
    <name type="scientific">Dryococelus australis</name>
    <dbReference type="NCBI Taxonomy" id="614101"/>
    <lineage>
        <taxon>Eukaryota</taxon>
        <taxon>Metazoa</taxon>
        <taxon>Ecdysozoa</taxon>
        <taxon>Arthropoda</taxon>
        <taxon>Hexapoda</taxon>
        <taxon>Insecta</taxon>
        <taxon>Pterygota</taxon>
        <taxon>Neoptera</taxon>
        <taxon>Polyneoptera</taxon>
        <taxon>Phasmatodea</taxon>
        <taxon>Verophasmatodea</taxon>
        <taxon>Anareolatae</taxon>
        <taxon>Phasmatidae</taxon>
        <taxon>Eurycanthinae</taxon>
        <taxon>Dryococelus</taxon>
    </lineage>
</organism>